<dbReference type="Proteomes" id="UP000800235">
    <property type="component" value="Unassembled WGS sequence"/>
</dbReference>
<evidence type="ECO:0000313" key="2">
    <source>
        <dbReference type="EMBL" id="KAF2433462.1"/>
    </source>
</evidence>
<reference evidence="2" key="1">
    <citation type="journal article" date="2020" name="Stud. Mycol.">
        <title>101 Dothideomycetes genomes: a test case for predicting lifestyles and emergence of pathogens.</title>
        <authorList>
            <person name="Haridas S."/>
            <person name="Albert R."/>
            <person name="Binder M."/>
            <person name="Bloem J."/>
            <person name="Labutti K."/>
            <person name="Salamov A."/>
            <person name="Andreopoulos B."/>
            <person name="Baker S."/>
            <person name="Barry K."/>
            <person name="Bills G."/>
            <person name="Bluhm B."/>
            <person name="Cannon C."/>
            <person name="Castanera R."/>
            <person name="Culley D."/>
            <person name="Daum C."/>
            <person name="Ezra D."/>
            <person name="Gonzalez J."/>
            <person name="Henrissat B."/>
            <person name="Kuo A."/>
            <person name="Liang C."/>
            <person name="Lipzen A."/>
            <person name="Lutzoni F."/>
            <person name="Magnuson J."/>
            <person name="Mondo S."/>
            <person name="Nolan M."/>
            <person name="Ohm R."/>
            <person name="Pangilinan J."/>
            <person name="Park H.-J."/>
            <person name="Ramirez L."/>
            <person name="Alfaro M."/>
            <person name="Sun H."/>
            <person name="Tritt A."/>
            <person name="Yoshinaga Y."/>
            <person name="Zwiers L.-H."/>
            <person name="Turgeon B."/>
            <person name="Goodwin S."/>
            <person name="Spatafora J."/>
            <person name="Crous P."/>
            <person name="Grigoriev I."/>
        </authorList>
    </citation>
    <scope>NUCLEOTIDE SEQUENCE</scope>
    <source>
        <strain evidence="2">CBS 130266</strain>
    </source>
</reference>
<protein>
    <recommendedName>
        <fullName evidence="1">Tautomerase cis-CaaD-like domain-containing protein</fullName>
    </recommendedName>
</protein>
<dbReference type="AlphaFoldDB" id="A0A9P4U207"/>
<comment type="caution">
    <text evidence="2">The sequence shown here is derived from an EMBL/GenBank/DDBJ whole genome shotgun (WGS) entry which is preliminary data.</text>
</comment>
<dbReference type="InterPro" id="IPR014347">
    <property type="entry name" value="Tautomerase/MIF_sf"/>
</dbReference>
<keyword evidence="3" id="KW-1185">Reference proteome</keyword>
<feature type="domain" description="Tautomerase cis-CaaD-like" evidence="1">
    <location>
        <begin position="1"/>
        <end position="143"/>
    </location>
</feature>
<proteinExistence type="predicted"/>
<evidence type="ECO:0000259" key="1">
    <source>
        <dbReference type="Pfam" id="PF14832"/>
    </source>
</evidence>
<accession>A0A9P4U207</accession>
<name>A0A9P4U207_9PEZI</name>
<dbReference type="Pfam" id="PF14832">
    <property type="entry name" value="Tautomerase_3"/>
    <property type="match status" value="1"/>
</dbReference>
<organism evidence="2 3">
    <name type="scientific">Tothia fuscella</name>
    <dbReference type="NCBI Taxonomy" id="1048955"/>
    <lineage>
        <taxon>Eukaryota</taxon>
        <taxon>Fungi</taxon>
        <taxon>Dikarya</taxon>
        <taxon>Ascomycota</taxon>
        <taxon>Pezizomycotina</taxon>
        <taxon>Dothideomycetes</taxon>
        <taxon>Pleosporomycetidae</taxon>
        <taxon>Venturiales</taxon>
        <taxon>Cylindrosympodiaceae</taxon>
        <taxon>Tothia</taxon>
    </lineage>
</organism>
<gene>
    <name evidence="2" type="ORF">EJ08DRAFT_628629</name>
</gene>
<dbReference type="OrthoDB" id="2129288at2759"/>
<dbReference type="InterPro" id="IPR028116">
    <property type="entry name" value="Cis-CaaD-like"/>
</dbReference>
<dbReference type="Gene3D" id="3.30.429.10">
    <property type="entry name" value="Macrophage Migration Inhibitory Factor"/>
    <property type="match status" value="1"/>
</dbReference>
<dbReference type="EMBL" id="MU007020">
    <property type="protein sequence ID" value="KAF2433462.1"/>
    <property type="molecule type" value="Genomic_DNA"/>
</dbReference>
<sequence>MPLWRIFAHPDTFSKEQRLGLAKAVTDLYVSIGLPAFYVNVIFVHVGADQVFIGGESKKNFVRIAIEQIARTMPDPDSEKGKAHRRAWMDKINEALTPFIIDRPELEWEHHIFETPRDLWRVQGIDPPPAHSDAEKVWIETNKPLRYNL</sequence>
<evidence type="ECO:0000313" key="3">
    <source>
        <dbReference type="Proteomes" id="UP000800235"/>
    </source>
</evidence>